<keyword evidence="1" id="KW-1133">Transmembrane helix</keyword>
<comment type="caution">
    <text evidence="2">The sequence shown here is derived from an EMBL/GenBank/DDBJ whole genome shotgun (WGS) entry which is preliminary data.</text>
</comment>
<protein>
    <submittedName>
        <fullName evidence="2">Uncharacterized protein</fullName>
    </submittedName>
</protein>
<evidence type="ECO:0000313" key="3">
    <source>
        <dbReference type="Proteomes" id="UP000244867"/>
    </source>
</evidence>
<feature type="transmembrane region" description="Helical" evidence="1">
    <location>
        <begin position="96"/>
        <end position="114"/>
    </location>
</feature>
<reference evidence="2 3" key="1">
    <citation type="submission" date="2018-03" db="EMBL/GenBank/DDBJ databases">
        <authorList>
            <person name="Keele B.F."/>
        </authorList>
    </citation>
    <scope>NUCLEOTIDE SEQUENCE [LARGE SCALE GENOMIC DNA]</scope>
    <source>
        <strain evidence="2 3">IB-3</strain>
    </source>
</reference>
<dbReference type="AlphaFoldDB" id="A0A2R7YT25"/>
<feature type="transmembrane region" description="Helical" evidence="1">
    <location>
        <begin position="38"/>
        <end position="55"/>
    </location>
</feature>
<proteinExistence type="predicted"/>
<evidence type="ECO:0000313" key="2">
    <source>
        <dbReference type="EMBL" id="PUA79414.1"/>
    </source>
</evidence>
<accession>A0A2R7YT25</accession>
<keyword evidence="1" id="KW-0472">Membrane</keyword>
<dbReference type="EMBL" id="PYXZ01000010">
    <property type="protein sequence ID" value="PUA79414.1"/>
    <property type="molecule type" value="Genomic_DNA"/>
</dbReference>
<name>A0A2R7YT25_9ACTN</name>
<sequence length="127" mass="13195">MAHRVAEAGRMPGPVPHLLVAVALTVAIALISGGRWPHYVMGAGFTLALFVMLLASTHGQEGATVGWPAWTTFASASVVTLLLGSLLLWIGDRDNGAWWGAAAIMAAAVSWPVTHLSRSRDAGPEAG</sequence>
<gene>
    <name evidence="2" type="ORF">C7S10_18725</name>
</gene>
<dbReference type="Proteomes" id="UP000244867">
    <property type="component" value="Unassembled WGS sequence"/>
</dbReference>
<keyword evidence="1" id="KW-0812">Transmembrane</keyword>
<feature type="transmembrane region" description="Helical" evidence="1">
    <location>
        <begin position="12"/>
        <end position="32"/>
    </location>
</feature>
<organism evidence="2 3">
    <name type="scientific">Nocardioides currus</name>
    <dbReference type="NCBI Taxonomy" id="2133958"/>
    <lineage>
        <taxon>Bacteria</taxon>
        <taxon>Bacillati</taxon>
        <taxon>Actinomycetota</taxon>
        <taxon>Actinomycetes</taxon>
        <taxon>Propionibacteriales</taxon>
        <taxon>Nocardioidaceae</taxon>
        <taxon>Nocardioides</taxon>
    </lineage>
</organism>
<evidence type="ECO:0000256" key="1">
    <source>
        <dbReference type="SAM" id="Phobius"/>
    </source>
</evidence>
<feature type="transmembrane region" description="Helical" evidence="1">
    <location>
        <begin position="67"/>
        <end position="90"/>
    </location>
</feature>
<keyword evidence="3" id="KW-1185">Reference proteome</keyword>